<accession>A0A3N4Z2U8</accession>
<sequence length="289" mass="29982">MILVVGATGELGGRIARALLDRGEVVRALVRRREALDVVRAMGAEPVLGDLRDPEGLIAACRDVDAVITTATSAAEGSPEAVAAVDLRGNLDLVDAAEAGGVGRFVFVSPLGAAPDHPDPFMRAKGAVEERLRRSPMAWTVLQSDLFMDRLPMLVVGLPALTGRPVVLVGEGRRRHSLVATADVAAYAVAALADPAAVGRTLVVGGPEPLSWRDVVATFAHELGREVPVETVAPGEPVSGVPEVVQPLLAALETYDSLLDTAPLAQAYGIRPTALAEVVRGLVAGARAA</sequence>
<dbReference type="EMBL" id="RKRA01000001">
    <property type="protein sequence ID" value="RPF26907.1"/>
    <property type="molecule type" value="Genomic_DNA"/>
</dbReference>
<comment type="caution">
    <text evidence="4">The sequence shown here is derived from an EMBL/GenBank/DDBJ whole genome shotgun (WGS) entry which is preliminary data.</text>
</comment>
<evidence type="ECO:0000313" key="5">
    <source>
        <dbReference type="Proteomes" id="UP000280726"/>
    </source>
</evidence>
<keyword evidence="1" id="KW-0602">Photosynthesis</keyword>
<dbReference type="InterPro" id="IPR044256">
    <property type="entry name" value="HCF244-like"/>
</dbReference>
<dbReference type="OrthoDB" id="319724at2"/>
<dbReference type="AlphaFoldDB" id="A0A3N4Z2U8"/>
<dbReference type="InterPro" id="IPR036291">
    <property type="entry name" value="NAD(P)-bd_dom_sf"/>
</dbReference>
<dbReference type="InterPro" id="IPR016040">
    <property type="entry name" value="NAD(P)-bd_dom"/>
</dbReference>
<dbReference type="GO" id="GO:0015979">
    <property type="term" value="P:photosynthesis"/>
    <property type="evidence" value="ECO:0007669"/>
    <property type="project" value="UniProtKB-KW"/>
</dbReference>
<dbReference type="PANTHER" id="PTHR47128:SF2">
    <property type="entry name" value="PROTEIN HIGH CHLOROPHYLL FLUORESCENCE PHENOTYPE 244, CHLOROPLASTIC"/>
    <property type="match status" value="1"/>
</dbReference>
<gene>
    <name evidence="4" type="ORF">EDD32_1366</name>
</gene>
<keyword evidence="2" id="KW-0604">Photosystem II</keyword>
<evidence type="ECO:0000256" key="2">
    <source>
        <dbReference type="ARBA" id="ARBA00023276"/>
    </source>
</evidence>
<organism evidence="4 5">
    <name type="scientific">Georgenia muralis</name>
    <dbReference type="NCBI Taxonomy" id="154117"/>
    <lineage>
        <taxon>Bacteria</taxon>
        <taxon>Bacillati</taxon>
        <taxon>Actinomycetota</taxon>
        <taxon>Actinomycetes</taxon>
        <taxon>Micrococcales</taxon>
        <taxon>Bogoriellaceae</taxon>
        <taxon>Georgenia</taxon>
    </lineage>
</organism>
<evidence type="ECO:0000259" key="3">
    <source>
        <dbReference type="Pfam" id="PF13460"/>
    </source>
</evidence>
<dbReference type="RefSeq" id="WP_123916090.1">
    <property type="nucleotide sequence ID" value="NZ_RKRA01000001.1"/>
</dbReference>
<dbReference type="Gene3D" id="3.40.50.720">
    <property type="entry name" value="NAD(P)-binding Rossmann-like Domain"/>
    <property type="match status" value="1"/>
</dbReference>
<name>A0A3N4Z2U8_9MICO</name>
<keyword evidence="5" id="KW-1185">Reference proteome</keyword>
<dbReference type="PANTHER" id="PTHR47128">
    <property type="match status" value="1"/>
</dbReference>
<protein>
    <submittedName>
        <fullName evidence="4">NADH dehydrogenase</fullName>
    </submittedName>
</protein>
<dbReference type="Proteomes" id="UP000280726">
    <property type="component" value="Unassembled WGS sequence"/>
</dbReference>
<evidence type="ECO:0000313" key="4">
    <source>
        <dbReference type="EMBL" id="RPF26907.1"/>
    </source>
</evidence>
<dbReference type="Pfam" id="PF13460">
    <property type="entry name" value="NAD_binding_10"/>
    <property type="match status" value="1"/>
</dbReference>
<proteinExistence type="predicted"/>
<dbReference type="SUPFAM" id="SSF51735">
    <property type="entry name" value="NAD(P)-binding Rossmann-fold domains"/>
    <property type="match status" value="1"/>
</dbReference>
<feature type="domain" description="NAD(P)-binding" evidence="3">
    <location>
        <begin position="6"/>
        <end position="195"/>
    </location>
</feature>
<reference evidence="4 5" key="1">
    <citation type="submission" date="2018-11" db="EMBL/GenBank/DDBJ databases">
        <title>Sequencing the genomes of 1000 actinobacteria strains.</title>
        <authorList>
            <person name="Klenk H.-P."/>
        </authorList>
    </citation>
    <scope>NUCLEOTIDE SEQUENCE [LARGE SCALE GENOMIC DNA]</scope>
    <source>
        <strain evidence="4 5">DSM 14418</strain>
    </source>
</reference>
<evidence type="ECO:0000256" key="1">
    <source>
        <dbReference type="ARBA" id="ARBA00022531"/>
    </source>
</evidence>
<dbReference type="GO" id="GO:0009523">
    <property type="term" value="C:photosystem II"/>
    <property type="evidence" value="ECO:0007669"/>
    <property type="project" value="UniProtKB-KW"/>
</dbReference>